<dbReference type="OrthoDB" id="3218226at2759"/>
<proteinExistence type="predicted"/>
<organism evidence="1 2">
    <name type="scientific">Paxillus involutus ATCC 200175</name>
    <dbReference type="NCBI Taxonomy" id="664439"/>
    <lineage>
        <taxon>Eukaryota</taxon>
        <taxon>Fungi</taxon>
        <taxon>Dikarya</taxon>
        <taxon>Basidiomycota</taxon>
        <taxon>Agaricomycotina</taxon>
        <taxon>Agaricomycetes</taxon>
        <taxon>Agaricomycetidae</taxon>
        <taxon>Boletales</taxon>
        <taxon>Paxilineae</taxon>
        <taxon>Paxillaceae</taxon>
        <taxon>Paxillus</taxon>
    </lineage>
</organism>
<sequence>LELPATWKIHDVFHASLLSTYRETPEHGPNFTKPPPDLIGGEEEYEINQILSH</sequence>
<accession>A0A0C9TBP1</accession>
<name>A0A0C9TBP1_PAXIN</name>
<gene>
    <name evidence="1" type="ORF">PAXINDRAFT_48369</name>
</gene>
<reference evidence="1 2" key="1">
    <citation type="submission" date="2014-06" db="EMBL/GenBank/DDBJ databases">
        <authorList>
            <consortium name="DOE Joint Genome Institute"/>
            <person name="Kuo A."/>
            <person name="Kohler A."/>
            <person name="Nagy L.G."/>
            <person name="Floudas D."/>
            <person name="Copeland A."/>
            <person name="Barry K.W."/>
            <person name="Cichocki N."/>
            <person name="Veneault-Fourrey C."/>
            <person name="LaButti K."/>
            <person name="Lindquist E.A."/>
            <person name="Lipzen A."/>
            <person name="Lundell T."/>
            <person name="Morin E."/>
            <person name="Murat C."/>
            <person name="Sun H."/>
            <person name="Tunlid A."/>
            <person name="Henrissat B."/>
            <person name="Grigoriev I.V."/>
            <person name="Hibbett D.S."/>
            <person name="Martin F."/>
            <person name="Nordberg H.P."/>
            <person name="Cantor M.N."/>
            <person name="Hua S.X."/>
        </authorList>
    </citation>
    <scope>NUCLEOTIDE SEQUENCE [LARGE SCALE GENOMIC DNA]</scope>
    <source>
        <strain evidence="1 2">ATCC 200175</strain>
    </source>
</reference>
<feature type="non-terminal residue" evidence="1">
    <location>
        <position position="53"/>
    </location>
</feature>
<dbReference type="HOGENOM" id="CLU_210665_0_0_1"/>
<evidence type="ECO:0000313" key="1">
    <source>
        <dbReference type="EMBL" id="KIJ08488.1"/>
    </source>
</evidence>
<dbReference type="Proteomes" id="UP000053647">
    <property type="component" value="Unassembled WGS sequence"/>
</dbReference>
<dbReference type="AlphaFoldDB" id="A0A0C9TBP1"/>
<feature type="non-terminal residue" evidence="1">
    <location>
        <position position="1"/>
    </location>
</feature>
<protein>
    <submittedName>
        <fullName evidence="1">Uncharacterized protein</fullName>
    </submittedName>
</protein>
<reference evidence="2" key="2">
    <citation type="submission" date="2015-01" db="EMBL/GenBank/DDBJ databases">
        <title>Evolutionary Origins and Diversification of the Mycorrhizal Mutualists.</title>
        <authorList>
            <consortium name="DOE Joint Genome Institute"/>
            <consortium name="Mycorrhizal Genomics Consortium"/>
            <person name="Kohler A."/>
            <person name="Kuo A."/>
            <person name="Nagy L.G."/>
            <person name="Floudas D."/>
            <person name="Copeland A."/>
            <person name="Barry K.W."/>
            <person name="Cichocki N."/>
            <person name="Veneault-Fourrey C."/>
            <person name="LaButti K."/>
            <person name="Lindquist E.A."/>
            <person name="Lipzen A."/>
            <person name="Lundell T."/>
            <person name="Morin E."/>
            <person name="Murat C."/>
            <person name="Riley R."/>
            <person name="Ohm R."/>
            <person name="Sun H."/>
            <person name="Tunlid A."/>
            <person name="Henrissat B."/>
            <person name="Grigoriev I.V."/>
            <person name="Hibbett D.S."/>
            <person name="Martin F."/>
        </authorList>
    </citation>
    <scope>NUCLEOTIDE SEQUENCE [LARGE SCALE GENOMIC DNA]</scope>
    <source>
        <strain evidence="2">ATCC 200175</strain>
    </source>
</reference>
<dbReference type="EMBL" id="KN819611">
    <property type="protein sequence ID" value="KIJ08488.1"/>
    <property type="molecule type" value="Genomic_DNA"/>
</dbReference>
<keyword evidence="2" id="KW-1185">Reference proteome</keyword>
<evidence type="ECO:0000313" key="2">
    <source>
        <dbReference type="Proteomes" id="UP000053647"/>
    </source>
</evidence>